<evidence type="ECO:0000313" key="5">
    <source>
        <dbReference type="EMBL" id="KIW07184.1"/>
    </source>
</evidence>
<dbReference type="GeneID" id="27310024"/>
<keyword evidence="2" id="KW-0175">Coiled coil</keyword>
<dbReference type="Proteomes" id="UP000053259">
    <property type="component" value="Unassembled WGS sequence"/>
</dbReference>
<dbReference type="PANTHER" id="PTHR37012:SF2">
    <property type="entry name" value="BZIP DOMAIN-CONTAINING PROTEIN-RELATED"/>
    <property type="match status" value="1"/>
</dbReference>
<dbReference type="CDD" id="cd00067">
    <property type="entry name" value="GAL4"/>
    <property type="match status" value="1"/>
</dbReference>
<dbReference type="InterPro" id="IPR036864">
    <property type="entry name" value="Zn2-C6_fun-type_DNA-bd_sf"/>
</dbReference>
<dbReference type="GO" id="GO:0008270">
    <property type="term" value="F:zinc ion binding"/>
    <property type="evidence" value="ECO:0007669"/>
    <property type="project" value="InterPro"/>
</dbReference>
<dbReference type="Pfam" id="PF00172">
    <property type="entry name" value="Zn_clus"/>
    <property type="match status" value="1"/>
</dbReference>
<protein>
    <recommendedName>
        <fullName evidence="4">Zn(2)-C6 fungal-type domain-containing protein</fullName>
    </recommendedName>
</protein>
<feature type="coiled-coil region" evidence="2">
    <location>
        <begin position="79"/>
        <end position="109"/>
    </location>
</feature>
<reference evidence="5 6" key="1">
    <citation type="submission" date="2015-01" db="EMBL/GenBank/DDBJ databases">
        <title>The Genome Sequence of Ochroconis gallopava CBS43764.</title>
        <authorList>
            <consortium name="The Broad Institute Genomics Platform"/>
            <person name="Cuomo C."/>
            <person name="de Hoog S."/>
            <person name="Gorbushina A."/>
            <person name="Stielow B."/>
            <person name="Teixiera M."/>
            <person name="Abouelleil A."/>
            <person name="Chapman S.B."/>
            <person name="Priest M."/>
            <person name="Young S.K."/>
            <person name="Wortman J."/>
            <person name="Nusbaum C."/>
            <person name="Birren B."/>
        </authorList>
    </citation>
    <scope>NUCLEOTIDE SEQUENCE [LARGE SCALE GENOMIC DNA]</scope>
    <source>
        <strain evidence="5 6">CBS 43764</strain>
    </source>
</reference>
<dbReference type="EMBL" id="KN847533">
    <property type="protein sequence ID" value="KIW07184.1"/>
    <property type="molecule type" value="Genomic_DNA"/>
</dbReference>
<feature type="region of interest" description="Disordered" evidence="3">
    <location>
        <begin position="138"/>
        <end position="161"/>
    </location>
</feature>
<feature type="compositionally biased region" description="Basic and acidic residues" evidence="3">
    <location>
        <begin position="21"/>
        <end position="32"/>
    </location>
</feature>
<feature type="compositionally biased region" description="Basic and acidic residues" evidence="3">
    <location>
        <begin position="151"/>
        <end position="161"/>
    </location>
</feature>
<feature type="compositionally biased region" description="Polar residues" evidence="3">
    <location>
        <begin position="140"/>
        <end position="150"/>
    </location>
</feature>
<feature type="region of interest" description="Disordered" evidence="3">
    <location>
        <begin position="1"/>
        <end position="39"/>
    </location>
</feature>
<dbReference type="InParanoid" id="A0A0D2B7F5"/>
<dbReference type="GO" id="GO:0000981">
    <property type="term" value="F:DNA-binding transcription factor activity, RNA polymerase II-specific"/>
    <property type="evidence" value="ECO:0007669"/>
    <property type="project" value="InterPro"/>
</dbReference>
<keyword evidence="6" id="KW-1185">Reference proteome</keyword>
<feature type="compositionally biased region" description="Polar residues" evidence="3">
    <location>
        <begin position="209"/>
        <end position="233"/>
    </location>
</feature>
<dbReference type="RefSeq" id="XP_016217053.1">
    <property type="nucleotide sequence ID" value="XM_016355037.1"/>
</dbReference>
<dbReference type="STRING" id="253628.A0A0D2B7F5"/>
<feature type="compositionally biased region" description="Basic and acidic residues" evidence="3">
    <location>
        <begin position="1"/>
        <end position="11"/>
    </location>
</feature>
<dbReference type="Gene3D" id="4.10.240.10">
    <property type="entry name" value="Zn(2)-C6 fungal-type DNA-binding domain"/>
    <property type="match status" value="1"/>
</dbReference>
<dbReference type="Pfam" id="PF11905">
    <property type="entry name" value="DUF3425"/>
    <property type="match status" value="1"/>
</dbReference>
<dbReference type="VEuPathDB" id="FungiDB:PV09_02051"/>
<keyword evidence="1" id="KW-0539">Nucleus</keyword>
<proteinExistence type="predicted"/>
<dbReference type="InterPro" id="IPR001138">
    <property type="entry name" value="Zn2Cys6_DnaBD"/>
</dbReference>
<evidence type="ECO:0000259" key="4">
    <source>
        <dbReference type="PROSITE" id="PS50048"/>
    </source>
</evidence>
<dbReference type="HOGENOM" id="CLU_015937_1_0_1"/>
<dbReference type="SUPFAM" id="SSF57701">
    <property type="entry name" value="Zn2/Cys6 DNA-binding domain"/>
    <property type="match status" value="1"/>
</dbReference>
<feature type="region of interest" description="Disordered" evidence="3">
    <location>
        <begin position="200"/>
        <end position="240"/>
    </location>
</feature>
<dbReference type="OrthoDB" id="2985014at2759"/>
<dbReference type="InterPro" id="IPR021833">
    <property type="entry name" value="DUF3425"/>
</dbReference>
<dbReference type="SMART" id="SM00066">
    <property type="entry name" value="GAL4"/>
    <property type="match status" value="1"/>
</dbReference>
<evidence type="ECO:0000256" key="3">
    <source>
        <dbReference type="SAM" id="MobiDB-lite"/>
    </source>
</evidence>
<name>A0A0D2B7F5_9PEZI</name>
<evidence type="ECO:0000256" key="1">
    <source>
        <dbReference type="ARBA" id="ARBA00023242"/>
    </source>
</evidence>
<organism evidence="5 6">
    <name type="scientific">Verruconis gallopava</name>
    <dbReference type="NCBI Taxonomy" id="253628"/>
    <lineage>
        <taxon>Eukaryota</taxon>
        <taxon>Fungi</taxon>
        <taxon>Dikarya</taxon>
        <taxon>Ascomycota</taxon>
        <taxon>Pezizomycotina</taxon>
        <taxon>Dothideomycetes</taxon>
        <taxon>Pleosporomycetidae</taxon>
        <taxon>Venturiales</taxon>
        <taxon>Sympoventuriaceae</taxon>
        <taxon>Verruconis</taxon>
    </lineage>
</organism>
<feature type="domain" description="Zn(2)-C6 fungal-type" evidence="4">
    <location>
        <begin position="47"/>
        <end position="77"/>
    </location>
</feature>
<accession>A0A0D2B7F5</accession>
<dbReference type="PROSITE" id="PS50048">
    <property type="entry name" value="ZN2_CY6_FUNGAL_2"/>
    <property type="match status" value="1"/>
</dbReference>
<evidence type="ECO:0000313" key="6">
    <source>
        <dbReference type="Proteomes" id="UP000053259"/>
    </source>
</evidence>
<gene>
    <name evidence="5" type="ORF">PV09_02051</name>
</gene>
<dbReference type="PANTHER" id="PTHR37012">
    <property type="entry name" value="B-ZIP TRANSCRIPTION FACTOR (EUROFUNG)-RELATED"/>
    <property type="match status" value="1"/>
</dbReference>
<dbReference type="AlphaFoldDB" id="A0A0D2B7F5"/>
<sequence length="512" mass="58119">MEDFGGNKREQAPINPQPEPRPPHPDFHSDSKVKKKTRASRQQVAVACLPCQKRKCRCDGKRPVCSTCVTRGKDCEYNIDEGMSRVAHLKEKNKTLEETSKELQAVIEILRKGSDSDAAAVLARLRVGHSIASILKEAETNASSSRSTQDSPKERRSDLRRGLEIDIRTEIPSVLKNSKIFNRDDWTRLGQSRGATTFLYSSGRKHSSQGKQATWSRSSATSHSANNPQSQAPATAHRSPPLMIQYNEAGALGDVKLHNFGNLDFSSGIRANNYPSSIQNQQVSNLFTPQWAKMIVPIMLPEGHPMKAMHDSMLDMWSEGRRLLQGGASLHSIAGSHPQLSAILNDQDYERAPILSQWASRLVYSIKESNRYFVCYASMYVFWWVMRWMIAPSPETYSAIPEVLRPSPTQLFMPHLLPIEFFSWPGLRDYLVRVPEKFEEWEWMLDMSQNVACECPLPKEQILVVSPIDGELELSPEALACVSDVDKWSVKPSFRQYFMDADKYMRIRWDDE</sequence>
<evidence type="ECO:0000256" key="2">
    <source>
        <dbReference type="SAM" id="Coils"/>
    </source>
</evidence>